<reference evidence="2 3" key="1">
    <citation type="journal article" date="2022" name="Allergy">
        <title>Genome assembly and annotation of Periplaneta americana reveal a comprehensive cockroach allergen profile.</title>
        <authorList>
            <person name="Wang L."/>
            <person name="Xiong Q."/>
            <person name="Saelim N."/>
            <person name="Wang L."/>
            <person name="Nong W."/>
            <person name="Wan A.T."/>
            <person name="Shi M."/>
            <person name="Liu X."/>
            <person name="Cao Q."/>
            <person name="Hui J.H.L."/>
            <person name="Sookrung N."/>
            <person name="Leung T.F."/>
            <person name="Tungtrongchitr A."/>
            <person name="Tsui S.K.W."/>
        </authorList>
    </citation>
    <scope>NUCLEOTIDE SEQUENCE [LARGE SCALE GENOMIC DNA]</scope>
    <source>
        <strain evidence="2">PWHHKU_190912</strain>
    </source>
</reference>
<keyword evidence="3" id="KW-1185">Reference proteome</keyword>
<comment type="caution">
    <text evidence="2">The sequence shown here is derived from an EMBL/GenBank/DDBJ whole genome shotgun (WGS) entry which is preliminary data.</text>
</comment>
<evidence type="ECO:0000313" key="3">
    <source>
        <dbReference type="Proteomes" id="UP001148838"/>
    </source>
</evidence>
<feature type="compositionally biased region" description="Basic residues" evidence="1">
    <location>
        <begin position="55"/>
        <end position="67"/>
    </location>
</feature>
<sequence>MAGLCEGGNEPPGFLKAILTASGFERVSDRVRGRRNVGRCGVADVRGTSACREGKGRRTAARGKGGRKAGGSSLCEVKGETKPPEQNRPGRSSENRSL</sequence>
<organism evidence="2 3">
    <name type="scientific">Periplaneta americana</name>
    <name type="common">American cockroach</name>
    <name type="synonym">Blatta americana</name>
    <dbReference type="NCBI Taxonomy" id="6978"/>
    <lineage>
        <taxon>Eukaryota</taxon>
        <taxon>Metazoa</taxon>
        <taxon>Ecdysozoa</taxon>
        <taxon>Arthropoda</taxon>
        <taxon>Hexapoda</taxon>
        <taxon>Insecta</taxon>
        <taxon>Pterygota</taxon>
        <taxon>Neoptera</taxon>
        <taxon>Polyneoptera</taxon>
        <taxon>Dictyoptera</taxon>
        <taxon>Blattodea</taxon>
        <taxon>Blattoidea</taxon>
        <taxon>Blattidae</taxon>
        <taxon>Blattinae</taxon>
        <taxon>Periplaneta</taxon>
    </lineage>
</organism>
<name>A0ABQ8SJA6_PERAM</name>
<evidence type="ECO:0000256" key="1">
    <source>
        <dbReference type="SAM" id="MobiDB-lite"/>
    </source>
</evidence>
<accession>A0ABQ8SJA6</accession>
<proteinExistence type="predicted"/>
<dbReference type="Proteomes" id="UP001148838">
    <property type="component" value="Unassembled WGS sequence"/>
</dbReference>
<gene>
    <name evidence="2" type="ORF">ANN_22735</name>
</gene>
<dbReference type="EMBL" id="JAJSOF020000025">
    <property type="protein sequence ID" value="KAJ4434187.1"/>
    <property type="molecule type" value="Genomic_DNA"/>
</dbReference>
<feature type="region of interest" description="Disordered" evidence="1">
    <location>
        <begin position="51"/>
        <end position="98"/>
    </location>
</feature>
<protein>
    <submittedName>
        <fullName evidence="2">Uncharacterized protein</fullName>
    </submittedName>
</protein>
<evidence type="ECO:0000313" key="2">
    <source>
        <dbReference type="EMBL" id="KAJ4434187.1"/>
    </source>
</evidence>